<name>A6K6V7_RAT</name>
<organism evidence="1 2">
    <name type="scientific">Rattus norvegicus</name>
    <name type="common">Rat</name>
    <dbReference type="NCBI Taxonomy" id="10116"/>
    <lineage>
        <taxon>Eukaryota</taxon>
        <taxon>Metazoa</taxon>
        <taxon>Chordata</taxon>
        <taxon>Craniata</taxon>
        <taxon>Vertebrata</taxon>
        <taxon>Euteleostomi</taxon>
        <taxon>Mammalia</taxon>
        <taxon>Eutheria</taxon>
        <taxon>Euarchontoglires</taxon>
        <taxon>Glires</taxon>
        <taxon>Rodentia</taxon>
        <taxon>Myomorpha</taxon>
        <taxon>Muroidea</taxon>
        <taxon>Muridae</taxon>
        <taxon>Murinae</taxon>
        <taxon>Rattus</taxon>
    </lineage>
</organism>
<gene>
    <name evidence="1" type="ORF">rCG_58486</name>
</gene>
<evidence type="ECO:0000313" key="1">
    <source>
        <dbReference type="EMBL" id="EDL99676.1"/>
    </source>
</evidence>
<protein>
    <submittedName>
        <fullName evidence="1">RCG58486</fullName>
    </submittedName>
</protein>
<dbReference type="EMBL" id="CH474025">
    <property type="protein sequence ID" value="EDL99676.1"/>
    <property type="molecule type" value="Genomic_DNA"/>
</dbReference>
<accession>A6K6V7</accession>
<dbReference type="Proteomes" id="UP000234681">
    <property type="component" value="Chromosome 20"/>
</dbReference>
<sequence length="61" mass="6965">MDFLNTWEGWQLLLSSNIEQSPSLLEPCKLSPVNRWRGSDQVSAAEKIIVNPTFLLFLPHP</sequence>
<evidence type="ECO:0000313" key="2">
    <source>
        <dbReference type="Proteomes" id="UP000234681"/>
    </source>
</evidence>
<proteinExistence type="predicted"/>
<dbReference type="AlphaFoldDB" id="A6K6V7"/>
<reference evidence="2" key="1">
    <citation type="submission" date="2005-09" db="EMBL/GenBank/DDBJ databases">
        <authorList>
            <person name="Mural R.J."/>
            <person name="Li P.W."/>
            <person name="Adams M.D."/>
            <person name="Amanatides P.G."/>
            <person name="Baden-Tillson H."/>
            <person name="Barnstead M."/>
            <person name="Chin S.H."/>
            <person name="Dew I."/>
            <person name="Evans C.A."/>
            <person name="Ferriera S."/>
            <person name="Flanigan M."/>
            <person name="Fosler C."/>
            <person name="Glodek A."/>
            <person name="Gu Z."/>
            <person name="Holt R.A."/>
            <person name="Jennings D."/>
            <person name="Kraft C.L."/>
            <person name="Lu F."/>
            <person name="Nguyen T."/>
            <person name="Nusskern D.R."/>
            <person name="Pfannkoch C.M."/>
            <person name="Sitter C."/>
            <person name="Sutton G.G."/>
            <person name="Venter J.C."/>
            <person name="Wang Z."/>
            <person name="Woodage T."/>
            <person name="Zheng X.H."/>
            <person name="Zhong F."/>
        </authorList>
    </citation>
    <scope>NUCLEOTIDE SEQUENCE [LARGE SCALE GENOMIC DNA]</scope>
    <source>
        <strain>BN</strain>
        <strain evidence="2">Sprague-Dawley</strain>
    </source>
</reference>
<feature type="non-terminal residue" evidence="1">
    <location>
        <position position="61"/>
    </location>
</feature>